<evidence type="ECO:0000313" key="3">
    <source>
        <dbReference type="EMBL" id="CEF98379.1"/>
    </source>
</evidence>
<dbReference type="InParanoid" id="A0A090M8G4"/>
<feature type="region of interest" description="Disordered" evidence="2">
    <location>
        <begin position="23"/>
        <end position="42"/>
    </location>
</feature>
<comment type="similarity">
    <text evidence="1">Belongs to the actin family.</text>
</comment>
<reference evidence="4" key="1">
    <citation type="journal article" date="2006" name="Proc. Natl. Acad. Sci. U.S.A.">
        <title>Genome analysis of the smallest free-living eukaryote Ostreococcus tauri unveils many unique features.</title>
        <authorList>
            <person name="Derelle E."/>
            <person name="Ferraz C."/>
            <person name="Rombauts S."/>
            <person name="Rouze P."/>
            <person name="Worden A.Z."/>
            <person name="Robbens S."/>
            <person name="Partensky F."/>
            <person name="Degroeve S."/>
            <person name="Echeynie S."/>
            <person name="Cooke R."/>
            <person name="Saeys Y."/>
            <person name="Wuyts J."/>
            <person name="Jabbari K."/>
            <person name="Bowler C."/>
            <person name="Panaud O."/>
            <person name="Piegu B."/>
            <person name="Ball S.G."/>
            <person name="Ral J.-P."/>
            <person name="Bouget F.-Y."/>
            <person name="Piganeau G."/>
            <person name="De Baets B."/>
            <person name="Picard A."/>
            <person name="Delseny M."/>
            <person name="Demaille J."/>
            <person name="Van de Peer Y."/>
            <person name="Moreau H."/>
        </authorList>
    </citation>
    <scope>NUCLEOTIDE SEQUENCE [LARGE SCALE GENOMIC DNA]</scope>
    <source>
        <strain evidence="4">OTTH 0595 / CCAP 157/2 / RCC745</strain>
    </source>
</reference>
<dbReference type="STRING" id="70448.A0A090M8G4"/>
<keyword evidence="4" id="KW-1185">Reference proteome</keyword>
<organism evidence="3 4">
    <name type="scientific">Ostreococcus tauri</name>
    <name type="common">Marine green alga</name>
    <dbReference type="NCBI Taxonomy" id="70448"/>
    <lineage>
        <taxon>Eukaryota</taxon>
        <taxon>Viridiplantae</taxon>
        <taxon>Chlorophyta</taxon>
        <taxon>Mamiellophyceae</taxon>
        <taxon>Mamiellales</taxon>
        <taxon>Bathycoccaceae</taxon>
        <taxon>Ostreococcus</taxon>
    </lineage>
</organism>
<proteinExistence type="inferred from homology"/>
<dbReference type="RefSeq" id="XP_003079888.2">
    <property type="nucleotide sequence ID" value="XM_003079840.2"/>
</dbReference>
<evidence type="ECO:0000256" key="2">
    <source>
        <dbReference type="SAM" id="MobiDB-lite"/>
    </source>
</evidence>
<dbReference type="AlphaFoldDB" id="A0A090M8G4"/>
<name>A0A090M8G4_OSTTA</name>
<dbReference type="GeneID" id="9835391"/>
<dbReference type="InterPro" id="IPR043129">
    <property type="entry name" value="ATPase_NBD"/>
</dbReference>
<dbReference type="OrthoDB" id="74201at2759"/>
<accession>A0A090M8G4</accession>
<dbReference type="Pfam" id="PF00022">
    <property type="entry name" value="Actin"/>
    <property type="match status" value="2"/>
</dbReference>
<reference evidence="3 4" key="2">
    <citation type="journal article" date="2014" name="BMC Genomics">
        <title>An improved genome of the model marine alga Ostreococcus tauri unfolds by assessing Illumina de novo assemblies.</title>
        <authorList>
            <person name="Blanc-Mathieu R."/>
            <person name="Verhelst B."/>
            <person name="Derelle E."/>
            <person name="Rombauts S."/>
            <person name="Bouget F.Y."/>
            <person name="Carre I."/>
            <person name="Chateau A."/>
            <person name="Eyre-Walker A."/>
            <person name="Grimsley N."/>
            <person name="Moreau H."/>
            <person name="Piegu B."/>
            <person name="Rivals E."/>
            <person name="Schackwitz W."/>
            <person name="Van de Peer Y."/>
            <person name="Piganeau G."/>
        </authorList>
    </citation>
    <scope>NUCLEOTIDE SEQUENCE [LARGE SCALE GENOMIC DNA]</scope>
    <source>
        <strain evidence="4">OTTH 0595 / CCAP 157/2 / RCC745</strain>
    </source>
</reference>
<evidence type="ECO:0000256" key="1">
    <source>
        <dbReference type="RuleBase" id="RU000487"/>
    </source>
</evidence>
<dbReference type="SMART" id="SM00268">
    <property type="entry name" value="ACTIN"/>
    <property type="match status" value="1"/>
</dbReference>
<dbReference type="SUPFAM" id="SSF53067">
    <property type="entry name" value="Actin-like ATPase domain"/>
    <property type="match status" value="2"/>
</dbReference>
<dbReference type="KEGG" id="ota:OT_ostta06g02540"/>
<dbReference type="EMBL" id="CAID01000006">
    <property type="protein sequence ID" value="CEF98379.1"/>
    <property type="molecule type" value="Genomic_DNA"/>
</dbReference>
<dbReference type="Gene3D" id="3.30.420.40">
    <property type="match status" value="2"/>
</dbReference>
<dbReference type="PRINTS" id="PR00190">
    <property type="entry name" value="ACTIN"/>
</dbReference>
<dbReference type="Gene3D" id="3.90.640.10">
    <property type="entry name" value="Actin, Chain A, domain 4"/>
    <property type="match status" value="1"/>
</dbReference>
<dbReference type="Proteomes" id="UP000009170">
    <property type="component" value="Unassembled WGS sequence"/>
</dbReference>
<evidence type="ECO:0000313" key="4">
    <source>
        <dbReference type="Proteomes" id="UP000009170"/>
    </source>
</evidence>
<comment type="caution">
    <text evidence="3">The sequence shown here is derived from an EMBL/GenBank/DDBJ whole genome shotgun (WGS) entry which is preliminary data.</text>
</comment>
<dbReference type="InterPro" id="IPR004000">
    <property type="entry name" value="Actin"/>
</dbReference>
<dbReference type="PANTHER" id="PTHR11937">
    <property type="entry name" value="ACTIN"/>
    <property type="match status" value="1"/>
</dbReference>
<gene>
    <name evidence="3" type="ORF">OT_ostta06g02540</name>
</gene>
<sequence>MDVPITVIDFADDRARCGRAIDGRPSAPDAARTTRVRARGVGGETTRAVRRGRVERVDGLECVLRRTLEGDLGWGEGSEGYACACERYDASASTREGLTRMFFEEFNASGLAYLDGCACALYACGKTSGVSVEVGESETECACVIDGATATATGRRVDAGGAAMDAALKASVEKKQGIELDDATATAIRRALGKCASSREEYEALARGCATVECERETFTMPDGSVLKLTNELYECGEALMPIVDELCESVQKCPPDARRLVLDGVFVHGVASKVSGFSARLLNELMSALPPSLAPIFATIPDYMPETTWSHAPWTGAALVSKVVFSTNQHISKSDYNENGPPVSHRGR</sequence>
<protein>
    <submittedName>
        <fullName evidence="3">Actin-related protein 7, plant</fullName>
    </submittedName>
</protein>